<dbReference type="RefSeq" id="WP_094415049.1">
    <property type="nucleotide sequence ID" value="NZ_NOXV01000271.1"/>
</dbReference>
<dbReference type="EMBL" id="NOXV01000271">
    <property type="protein sequence ID" value="OYQ36366.1"/>
    <property type="molecule type" value="Genomic_DNA"/>
</dbReference>
<keyword evidence="1" id="KW-0472">Membrane</keyword>
<reference evidence="2 3" key="1">
    <citation type="submission" date="2017-07" db="EMBL/GenBank/DDBJ databases">
        <title>Flavobacterium cyanobacteriorum sp. nov., isolated from cyanobacterial aggregates in a eutrophic lake.</title>
        <authorList>
            <person name="Cai H."/>
        </authorList>
    </citation>
    <scope>NUCLEOTIDE SEQUENCE [LARGE SCALE GENOMIC DNA]</scope>
    <source>
        <strain evidence="2 3">TH021</strain>
    </source>
</reference>
<sequence>MFYRLFYAGKDIGYQPRFRGQTFYLFLIFFIISLGILFLLPTAIAVLLNVVNQDQWLKGLLEDRLNYETLEKALKIIINFTALIILIFPAINNSIISLACEFVSASNYLERGRNKQKIHGQMDILVEKIVEEEGDNSEIYFHSYSFGTLICLDYIFPFGLKPTTRLHKHLRGLITIGCPMEFIKVYFPKFLTGRNIILNDNIKWINIYSLADALGSNFRKQNDEGPAEYSFQSNTIKPINIQYEVTNANMNVITQFFTLHALKAHSSYWDNEDDGQNCFRDLIPIMKDNDLL</sequence>
<comment type="caution">
    <text evidence="2">The sequence shown here is derived from an EMBL/GenBank/DDBJ whole genome shotgun (WGS) entry which is preliminary data.</text>
</comment>
<accession>A0A255Z4I2</accession>
<dbReference type="Proteomes" id="UP000216605">
    <property type="component" value="Unassembled WGS sequence"/>
</dbReference>
<protein>
    <submittedName>
        <fullName evidence="2">Uncharacterized protein</fullName>
    </submittedName>
</protein>
<feature type="transmembrane region" description="Helical" evidence="1">
    <location>
        <begin position="23"/>
        <end position="52"/>
    </location>
</feature>
<keyword evidence="3" id="KW-1185">Reference proteome</keyword>
<name>A0A255Z4I2_9FLAO</name>
<dbReference type="OrthoDB" id="1322294at2"/>
<keyword evidence="1" id="KW-1133">Transmembrane helix</keyword>
<dbReference type="AlphaFoldDB" id="A0A255Z4I2"/>
<evidence type="ECO:0000256" key="1">
    <source>
        <dbReference type="SAM" id="Phobius"/>
    </source>
</evidence>
<feature type="transmembrane region" description="Helical" evidence="1">
    <location>
        <begin position="73"/>
        <end position="91"/>
    </location>
</feature>
<organism evidence="2 3">
    <name type="scientific">Flavobacterium cyanobacteriorum</name>
    <dbReference type="NCBI Taxonomy" id="2022802"/>
    <lineage>
        <taxon>Bacteria</taxon>
        <taxon>Pseudomonadati</taxon>
        <taxon>Bacteroidota</taxon>
        <taxon>Flavobacteriia</taxon>
        <taxon>Flavobacteriales</taxon>
        <taxon>Flavobacteriaceae</taxon>
        <taxon>Flavobacterium</taxon>
    </lineage>
</organism>
<keyword evidence="1" id="KW-0812">Transmembrane</keyword>
<gene>
    <name evidence="2" type="ORF">CHU92_09720</name>
</gene>
<evidence type="ECO:0000313" key="3">
    <source>
        <dbReference type="Proteomes" id="UP000216605"/>
    </source>
</evidence>
<proteinExistence type="predicted"/>
<evidence type="ECO:0000313" key="2">
    <source>
        <dbReference type="EMBL" id="OYQ36366.1"/>
    </source>
</evidence>